<evidence type="ECO:0000313" key="6">
    <source>
        <dbReference type="EMBL" id="KAH0574358.1"/>
    </source>
</evidence>
<gene>
    <name evidence="3" type="ORF">SS50377_11005</name>
    <name evidence="4" type="ORF">SS50377_11009</name>
    <name evidence="2" type="ORF">SS50377_14132</name>
    <name evidence="1" type="ORF">SS50377_15296</name>
    <name evidence="5" type="ORF">SS50377_24309</name>
    <name evidence="6" type="ORF">SS50377_24313</name>
</gene>
<dbReference type="Proteomes" id="UP000018208">
    <property type="component" value="Unassembled WGS sequence"/>
</dbReference>
<dbReference type="VEuPathDB" id="GiardiaDB:SS50377_24309"/>
<dbReference type="EMBL" id="KI545976">
    <property type="protein sequence ID" value="EST48783.1"/>
    <property type="molecule type" value="Genomic_DNA"/>
</dbReference>
<dbReference type="EMBL" id="KI546085">
    <property type="protein sequence ID" value="EST46135.1"/>
    <property type="molecule type" value="Genomic_DNA"/>
</dbReference>
<name>V6LX16_9EUKA</name>
<evidence type="ECO:0000313" key="5">
    <source>
        <dbReference type="EMBL" id="KAH0574354.1"/>
    </source>
</evidence>
<keyword evidence="7" id="KW-1185">Reference proteome</keyword>
<evidence type="ECO:0000313" key="3">
    <source>
        <dbReference type="EMBL" id="EST48783.1"/>
    </source>
</evidence>
<accession>V6LX16</accession>
<dbReference type="EMBL" id="KI546107">
    <property type="protein sequence ID" value="EST44850.1"/>
    <property type="molecule type" value="Genomic_DNA"/>
</dbReference>
<reference evidence="5" key="2">
    <citation type="submission" date="2020-12" db="EMBL/GenBank/DDBJ databases">
        <title>New Spironucleus salmonicida genome in near-complete chromosomes.</title>
        <authorList>
            <person name="Xu F."/>
            <person name="Kurt Z."/>
            <person name="Jimenez-Gonzalez A."/>
            <person name="Astvaldsson A."/>
            <person name="Andersson J.O."/>
            <person name="Svard S.G."/>
        </authorList>
    </citation>
    <scope>NUCLEOTIDE SEQUENCE</scope>
    <source>
        <strain evidence="5">ATCC 50377</strain>
    </source>
</reference>
<protein>
    <submittedName>
        <fullName evidence="3">Uncharacterized protein</fullName>
    </submittedName>
</protein>
<dbReference type="VEuPathDB" id="GiardiaDB:SS50377_24313"/>
<evidence type="ECO:0000313" key="1">
    <source>
        <dbReference type="EMBL" id="EST44850.1"/>
    </source>
</evidence>
<evidence type="ECO:0000313" key="2">
    <source>
        <dbReference type="EMBL" id="EST46135.1"/>
    </source>
</evidence>
<sequence>MEPAQKQEHASKLNIFLPNFKPEQIYAIQKLSFNQEKISSNHLLSDIFYLEAFFTILLKQQNIPNQNEKKSQIYVRISNLKQVFLKPNIDLFPSQPKQKYIKLYDFPKILQKLAMETLNNQKKFHLQVKKHEVALAICKAFAMKMQTGLLYGTSDRVLNIVKCLQSVVLFGVSEIQEDAFHFSYDGEGEAQNGFVCIEMPELQ</sequence>
<dbReference type="AlphaFoldDB" id="V6LX16"/>
<dbReference type="EMBL" id="AUWU02000004">
    <property type="protein sequence ID" value="KAH0574358.1"/>
    <property type="molecule type" value="Genomic_DNA"/>
</dbReference>
<organism evidence="3">
    <name type="scientific">Spironucleus salmonicida</name>
    <dbReference type="NCBI Taxonomy" id="348837"/>
    <lineage>
        <taxon>Eukaryota</taxon>
        <taxon>Metamonada</taxon>
        <taxon>Diplomonadida</taxon>
        <taxon>Hexamitidae</taxon>
        <taxon>Hexamitinae</taxon>
        <taxon>Spironucleus</taxon>
    </lineage>
</organism>
<evidence type="ECO:0000313" key="4">
    <source>
        <dbReference type="EMBL" id="EST48787.1"/>
    </source>
</evidence>
<reference evidence="3 5" key="1">
    <citation type="journal article" date="2014" name="PLoS Genet.">
        <title>The Genome of Spironucleus salmonicida Highlights a Fish Pathogen Adapted to Fluctuating Environments.</title>
        <authorList>
            <person name="Xu F."/>
            <person name="Jerlstrom-Hultqvist J."/>
            <person name="Einarsson E."/>
            <person name="Astvaldsson A."/>
            <person name="Svard S.G."/>
            <person name="Andersson J.O."/>
        </authorList>
    </citation>
    <scope>NUCLEOTIDE SEQUENCE</scope>
    <source>
        <strain evidence="5">ATCC 50377</strain>
    </source>
</reference>
<dbReference type="EMBL" id="KI545976">
    <property type="protein sequence ID" value="EST48787.1"/>
    <property type="molecule type" value="Genomic_DNA"/>
</dbReference>
<dbReference type="EMBL" id="AUWU02000004">
    <property type="protein sequence ID" value="KAH0574354.1"/>
    <property type="molecule type" value="Genomic_DNA"/>
</dbReference>
<evidence type="ECO:0000313" key="7">
    <source>
        <dbReference type="Proteomes" id="UP000018208"/>
    </source>
</evidence>
<proteinExistence type="predicted"/>